<organism evidence="1 2">
    <name type="scientific">Vigna angularis var. angularis</name>
    <dbReference type="NCBI Taxonomy" id="157739"/>
    <lineage>
        <taxon>Eukaryota</taxon>
        <taxon>Viridiplantae</taxon>
        <taxon>Streptophyta</taxon>
        <taxon>Embryophyta</taxon>
        <taxon>Tracheophyta</taxon>
        <taxon>Spermatophyta</taxon>
        <taxon>Magnoliopsida</taxon>
        <taxon>eudicotyledons</taxon>
        <taxon>Gunneridae</taxon>
        <taxon>Pentapetalae</taxon>
        <taxon>rosids</taxon>
        <taxon>fabids</taxon>
        <taxon>Fabales</taxon>
        <taxon>Fabaceae</taxon>
        <taxon>Papilionoideae</taxon>
        <taxon>50 kb inversion clade</taxon>
        <taxon>NPAAA clade</taxon>
        <taxon>indigoferoid/millettioid clade</taxon>
        <taxon>Phaseoleae</taxon>
        <taxon>Vigna</taxon>
    </lineage>
</organism>
<reference evidence="1 2" key="1">
    <citation type="journal article" date="2015" name="Sci. Rep.">
        <title>The power of single molecule real-time sequencing technology in the de novo assembly of a eukaryotic genome.</title>
        <authorList>
            <person name="Sakai H."/>
            <person name="Naito K."/>
            <person name="Ogiso-Tanaka E."/>
            <person name="Takahashi Y."/>
            <person name="Iseki K."/>
            <person name="Muto C."/>
            <person name="Satou K."/>
            <person name="Teruya K."/>
            <person name="Shiroma A."/>
            <person name="Shimoji M."/>
            <person name="Hirano T."/>
            <person name="Itoh T."/>
            <person name="Kaga A."/>
            <person name="Tomooka N."/>
        </authorList>
    </citation>
    <scope>NUCLEOTIDE SEQUENCE [LARGE SCALE GENOMIC DNA]</scope>
    <source>
        <strain evidence="2">cv. Shumari</strain>
    </source>
</reference>
<dbReference type="EMBL" id="AP015041">
    <property type="protein sequence ID" value="BAT94085.1"/>
    <property type="molecule type" value="Genomic_DNA"/>
</dbReference>
<protein>
    <submittedName>
        <fullName evidence="1">Uncharacterized protein</fullName>
    </submittedName>
</protein>
<dbReference type="Proteomes" id="UP000291084">
    <property type="component" value="Chromosome 8"/>
</dbReference>
<dbReference type="AlphaFoldDB" id="A0A0S3SMR2"/>
<proteinExistence type="predicted"/>
<sequence>PVHVDVFALSKVSFAVKANTQKASRVIIGVMRKTPIFLNRAPKFEAATLDDAIIKYVSGSRVWPVGNHTSVILREFHFAGRETSHKNPLRISTPGCRFSHTQTPRGKISLLCYEFG</sequence>
<name>A0A0S3SMR2_PHAAN</name>
<evidence type="ECO:0000313" key="2">
    <source>
        <dbReference type="Proteomes" id="UP000291084"/>
    </source>
</evidence>
<keyword evidence="2" id="KW-1185">Reference proteome</keyword>
<gene>
    <name evidence="1" type="primary">Vigan.08G065500</name>
    <name evidence="1" type="ORF">VIGAN_08065500</name>
</gene>
<evidence type="ECO:0000313" key="1">
    <source>
        <dbReference type="EMBL" id="BAT94085.1"/>
    </source>
</evidence>
<accession>A0A0S3SMR2</accession>
<feature type="non-terminal residue" evidence="1">
    <location>
        <position position="1"/>
    </location>
</feature>